<feature type="domain" description="Plant heme peroxidase family profile" evidence="18">
    <location>
        <begin position="28"/>
        <end position="324"/>
    </location>
</feature>
<keyword evidence="9 16" id="KW-1015">Disulfide bond</keyword>
<dbReference type="InterPro" id="IPR000823">
    <property type="entry name" value="Peroxidase_pln"/>
</dbReference>
<reference evidence="19" key="1">
    <citation type="submission" date="2015-07" db="EMBL/GenBank/DDBJ databases">
        <title>Transcriptome Assembly of Anthurium amnicola.</title>
        <authorList>
            <person name="Suzuki J."/>
        </authorList>
    </citation>
    <scope>NUCLEOTIDE SEQUENCE</scope>
</reference>
<feature type="binding site" evidence="14">
    <location>
        <position position="245"/>
    </location>
    <ligand>
        <name>Ca(2+)</name>
        <dbReference type="ChEBI" id="CHEBI:29108"/>
        <label>2</label>
    </ligand>
</feature>
<evidence type="ECO:0000256" key="6">
    <source>
        <dbReference type="ARBA" id="ARBA00022837"/>
    </source>
</evidence>
<comment type="similarity">
    <text evidence="2">Belongs to the peroxidase family. Ascorbate peroxidase subfamily.</text>
</comment>
<dbReference type="InterPro" id="IPR033905">
    <property type="entry name" value="Secretory_peroxidase"/>
</dbReference>
<feature type="binding site" evidence="14">
    <location>
        <position position="75"/>
    </location>
    <ligand>
        <name>Ca(2+)</name>
        <dbReference type="ChEBI" id="CHEBI:29108"/>
        <label>1</label>
    </ligand>
</feature>
<feature type="disulfide bond" evidence="16">
    <location>
        <begin position="38"/>
        <end position="117"/>
    </location>
</feature>
<dbReference type="Pfam" id="PF00141">
    <property type="entry name" value="peroxidase"/>
    <property type="match status" value="1"/>
</dbReference>
<feature type="active site" description="Proton acceptor" evidence="12">
    <location>
        <position position="69"/>
    </location>
</feature>
<dbReference type="GO" id="GO:0006979">
    <property type="term" value="P:response to oxidative stress"/>
    <property type="evidence" value="ECO:0007669"/>
    <property type="project" value="UniProtKB-UniRule"/>
</dbReference>
<keyword evidence="7 17" id="KW-0560">Oxidoreductase</keyword>
<keyword evidence="6 14" id="KW-0106">Calcium</keyword>
<keyword evidence="17" id="KW-0964">Secreted</keyword>
<dbReference type="PANTHER" id="PTHR31517:SF48">
    <property type="entry name" value="PEROXIDASE 16-RELATED"/>
    <property type="match status" value="1"/>
</dbReference>
<evidence type="ECO:0000256" key="3">
    <source>
        <dbReference type="ARBA" id="ARBA00022559"/>
    </source>
</evidence>
<evidence type="ECO:0000256" key="15">
    <source>
        <dbReference type="PIRSR" id="PIRSR600823-4"/>
    </source>
</evidence>
<dbReference type="PRINTS" id="PR00458">
    <property type="entry name" value="PEROXIDASE"/>
</dbReference>
<comment type="function">
    <text evidence="17">Removal of H(2)O(2), oxidation of toxic reductants, biosynthesis and degradation of lignin, suberization, auxin catabolism, response to environmental stresses such as wounding, pathogen attack and oxidative stress.</text>
</comment>
<evidence type="ECO:0000256" key="4">
    <source>
        <dbReference type="ARBA" id="ARBA00022617"/>
    </source>
</evidence>
<comment type="similarity">
    <text evidence="17">Belongs to the peroxidase family. Classical plant (class III) peroxidase subfamily.</text>
</comment>
<sequence length="324" mass="34992">MGKITICHLMLMLLIELMISESRLNVDALAMDYYAVSCPIAEIIVMGTVNQALSKDPTLSAGLLRMHFHDCFVQGCDGSVLIDSTKDNTAEKDSPANLSLRGYEIIDQAKKEIEAQCPGVVSCADILAMAARDAVLQAGGPVYDIPKGRKDGRRSKIEDTINLPPPTLNSSGLIRMFGQHGFNVQEMVVLSGGHTLGVARCSSFKNRLSKFDGTHDLDPSLDSALARALARTCAAGGDAAEAAFDGTRNDFDNDYFGGLQAGRGLLSSDQTLFASAQTRGMVNAYAMNQARFFFDFGRAMVKMGTLDVKEGDNGEVRLDCRRMN</sequence>
<dbReference type="GO" id="GO:0005576">
    <property type="term" value="C:extracellular region"/>
    <property type="evidence" value="ECO:0007669"/>
    <property type="project" value="UniProtKB-SubCell"/>
</dbReference>
<evidence type="ECO:0000256" key="7">
    <source>
        <dbReference type="ARBA" id="ARBA00023002"/>
    </source>
</evidence>
<keyword evidence="10" id="KW-0325">Glycoprotein</keyword>
<feature type="binding site" description="axial binding residue" evidence="14">
    <location>
        <position position="194"/>
    </location>
    <ligand>
        <name>heme b</name>
        <dbReference type="ChEBI" id="CHEBI:60344"/>
    </ligand>
    <ligandPart>
        <name>Fe</name>
        <dbReference type="ChEBI" id="CHEBI:18248"/>
    </ligandPart>
</feature>
<feature type="signal peptide" evidence="17">
    <location>
        <begin position="1"/>
        <end position="22"/>
    </location>
</feature>
<feature type="disulfide bond" evidence="16">
    <location>
        <begin position="123"/>
        <end position="320"/>
    </location>
</feature>
<evidence type="ECO:0000256" key="9">
    <source>
        <dbReference type="ARBA" id="ARBA00023157"/>
    </source>
</evidence>
<proteinExistence type="inferred from homology"/>
<dbReference type="PROSITE" id="PS00436">
    <property type="entry name" value="PEROXIDASE_2"/>
    <property type="match status" value="1"/>
</dbReference>
<evidence type="ECO:0000313" key="19">
    <source>
        <dbReference type="EMBL" id="JAT66728.1"/>
    </source>
</evidence>
<dbReference type="GO" id="GO:0140825">
    <property type="term" value="F:lactoperoxidase activity"/>
    <property type="evidence" value="ECO:0007669"/>
    <property type="project" value="UniProtKB-EC"/>
</dbReference>
<comment type="cofactor">
    <cofactor evidence="14 17">
        <name>Ca(2+)</name>
        <dbReference type="ChEBI" id="CHEBI:29108"/>
    </cofactor>
    <text evidence="14 17">Binds 2 calcium ions per subunit.</text>
</comment>
<dbReference type="InterPro" id="IPR019794">
    <property type="entry name" value="Peroxidases_AS"/>
</dbReference>
<feature type="chain" id="PRO_5008811251" description="Peroxidase" evidence="17">
    <location>
        <begin position="23"/>
        <end position="324"/>
    </location>
</feature>
<comment type="subcellular location">
    <subcellularLocation>
        <location evidence="17">Secreted</location>
    </subcellularLocation>
</comment>
<feature type="binding site" evidence="14">
    <location>
        <position position="195"/>
    </location>
    <ligand>
        <name>Ca(2+)</name>
        <dbReference type="ChEBI" id="CHEBI:29108"/>
        <label>2</label>
    </ligand>
</feature>
<evidence type="ECO:0000259" key="18">
    <source>
        <dbReference type="PROSITE" id="PS50873"/>
    </source>
</evidence>
<dbReference type="Gene3D" id="1.10.420.10">
    <property type="entry name" value="Peroxidase, domain 2"/>
    <property type="match status" value="1"/>
</dbReference>
<feature type="binding site" evidence="14">
    <location>
        <position position="73"/>
    </location>
    <ligand>
        <name>Ca(2+)</name>
        <dbReference type="ChEBI" id="CHEBI:29108"/>
        <label>1</label>
    </ligand>
</feature>
<dbReference type="EC" id="1.11.1.7" evidence="17"/>
<feature type="disulfide bond" evidence="16">
    <location>
        <begin position="201"/>
        <end position="233"/>
    </location>
</feature>
<dbReference type="InterPro" id="IPR019793">
    <property type="entry name" value="Peroxidases_heam-ligand_BS"/>
</dbReference>
<feature type="binding site" evidence="13">
    <location>
        <position position="164"/>
    </location>
    <ligand>
        <name>substrate</name>
    </ligand>
</feature>
<accession>A0A1D1ZII3</accession>
<dbReference type="GO" id="GO:0042744">
    <property type="term" value="P:hydrogen peroxide catabolic process"/>
    <property type="evidence" value="ECO:0007669"/>
    <property type="project" value="UniProtKB-KW"/>
</dbReference>
<evidence type="ECO:0000256" key="11">
    <source>
        <dbReference type="ARBA" id="ARBA00023324"/>
    </source>
</evidence>
<keyword evidence="8 14" id="KW-0408">Iron</keyword>
<evidence type="ECO:0000256" key="5">
    <source>
        <dbReference type="ARBA" id="ARBA00022723"/>
    </source>
</evidence>
<evidence type="ECO:0000256" key="10">
    <source>
        <dbReference type="ARBA" id="ARBA00023180"/>
    </source>
</evidence>
<feature type="binding site" evidence="14">
    <location>
        <position position="70"/>
    </location>
    <ligand>
        <name>Ca(2+)</name>
        <dbReference type="ChEBI" id="CHEBI:29108"/>
        <label>1</label>
    </ligand>
</feature>
<feature type="binding site" evidence="14">
    <location>
        <position position="252"/>
    </location>
    <ligand>
        <name>Ca(2+)</name>
        <dbReference type="ChEBI" id="CHEBI:29108"/>
        <label>2</label>
    </ligand>
</feature>
<name>A0A1D1ZII3_9ARAE</name>
<dbReference type="AlphaFoldDB" id="A0A1D1ZII3"/>
<dbReference type="SUPFAM" id="SSF48113">
    <property type="entry name" value="Heme-dependent peroxidases"/>
    <property type="match status" value="1"/>
</dbReference>
<gene>
    <name evidence="19" type="primary">PER47_1</name>
    <name evidence="19" type="ORF">g.94099</name>
</gene>
<evidence type="ECO:0000256" key="1">
    <source>
        <dbReference type="ARBA" id="ARBA00000189"/>
    </source>
</evidence>
<dbReference type="Gene3D" id="1.10.520.10">
    <property type="match status" value="1"/>
</dbReference>
<feature type="binding site" evidence="14">
    <location>
        <position position="77"/>
    </location>
    <ligand>
        <name>Ca(2+)</name>
        <dbReference type="ChEBI" id="CHEBI:29108"/>
        <label>1</label>
    </ligand>
</feature>
<organism evidence="19">
    <name type="scientific">Anthurium amnicola</name>
    <dbReference type="NCBI Taxonomy" id="1678845"/>
    <lineage>
        <taxon>Eukaryota</taxon>
        <taxon>Viridiplantae</taxon>
        <taxon>Streptophyta</taxon>
        <taxon>Embryophyta</taxon>
        <taxon>Tracheophyta</taxon>
        <taxon>Spermatophyta</taxon>
        <taxon>Magnoliopsida</taxon>
        <taxon>Liliopsida</taxon>
        <taxon>Araceae</taxon>
        <taxon>Pothoideae</taxon>
        <taxon>Potheae</taxon>
        <taxon>Anthurium</taxon>
    </lineage>
</organism>
<dbReference type="EMBL" id="GDJX01001208">
    <property type="protein sequence ID" value="JAT66728.1"/>
    <property type="molecule type" value="Transcribed_RNA"/>
</dbReference>
<keyword evidence="17" id="KW-0732">Signal</keyword>
<dbReference type="PRINTS" id="PR00461">
    <property type="entry name" value="PLPEROXIDASE"/>
</dbReference>
<evidence type="ECO:0000256" key="16">
    <source>
        <dbReference type="PIRSR" id="PIRSR600823-5"/>
    </source>
</evidence>
<dbReference type="FunFam" id="1.10.520.10:FF:000001">
    <property type="entry name" value="Peroxidase"/>
    <property type="match status" value="1"/>
</dbReference>
<evidence type="ECO:0000256" key="14">
    <source>
        <dbReference type="PIRSR" id="PIRSR600823-3"/>
    </source>
</evidence>
<dbReference type="PROSITE" id="PS50873">
    <property type="entry name" value="PEROXIDASE_4"/>
    <property type="match status" value="1"/>
</dbReference>
<evidence type="ECO:0000256" key="12">
    <source>
        <dbReference type="PIRSR" id="PIRSR600823-1"/>
    </source>
</evidence>
<dbReference type="GO" id="GO:0020037">
    <property type="term" value="F:heme binding"/>
    <property type="evidence" value="ECO:0007669"/>
    <property type="project" value="UniProtKB-UniRule"/>
</dbReference>
<dbReference type="FunFam" id="1.10.420.10:FF:000006">
    <property type="entry name" value="Peroxidase"/>
    <property type="match status" value="1"/>
</dbReference>
<evidence type="ECO:0000256" key="2">
    <source>
        <dbReference type="ARBA" id="ARBA00006873"/>
    </source>
</evidence>
<comment type="cofactor">
    <cofactor evidence="14 17">
        <name>heme b</name>
        <dbReference type="ChEBI" id="CHEBI:60344"/>
    </cofactor>
    <text evidence="14 17">Binds 1 heme b (iron(II)-protoporphyrin IX) group per subunit.</text>
</comment>
<dbReference type="PROSITE" id="PS00435">
    <property type="entry name" value="PEROXIDASE_1"/>
    <property type="match status" value="1"/>
</dbReference>
<protein>
    <recommendedName>
        <fullName evidence="17">Peroxidase</fullName>
        <ecNumber evidence="17">1.11.1.7</ecNumber>
    </recommendedName>
</protein>
<feature type="binding site" evidence="14">
    <location>
        <position position="247"/>
    </location>
    <ligand>
        <name>Ca(2+)</name>
        <dbReference type="ChEBI" id="CHEBI:29108"/>
        <label>2</label>
    </ligand>
</feature>
<keyword evidence="4 17" id="KW-0349">Heme</keyword>
<dbReference type="PANTHER" id="PTHR31517">
    <property type="match status" value="1"/>
</dbReference>
<dbReference type="GO" id="GO:0046872">
    <property type="term" value="F:metal ion binding"/>
    <property type="evidence" value="ECO:0007669"/>
    <property type="project" value="UniProtKB-UniRule"/>
</dbReference>
<dbReference type="CDD" id="cd00693">
    <property type="entry name" value="secretory_peroxidase"/>
    <property type="match status" value="1"/>
</dbReference>
<evidence type="ECO:0000256" key="13">
    <source>
        <dbReference type="PIRSR" id="PIRSR600823-2"/>
    </source>
</evidence>
<keyword evidence="3 17" id="KW-0575">Peroxidase</keyword>
<feature type="binding site" evidence="14">
    <location>
        <position position="91"/>
    </location>
    <ligand>
        <name>Ca(2+)</name>
        <dbReference type="ChEBI" id="CHEBI:29108"/>
        <label>1</label>
    </ligand>
</feature>
<keyword evidence="5 14" id="KW-0479">Metal-binding</keyword>
<evidence type="ECO:0000256" key="17">
    <source>
        <dbReference type="RuleBase" id="RU362060"/>
    </source>
</evidence>
<comment type="catalytic activity">
    <reaction evidence="1 17">
        <text>2 a phenolic donor + H2O2 = 2 a phenolic radical donor + 2 H2O</text>
        <dbReference type="Rhea" id="RHEA:56136"/>
        <dbReference type="ChEBI" id="CHEBI:15377"/>
        <dbReference type="ChEBI" id="CHEBI:16240"/>
        <dbReference type="ChEBI" id="CHEBI:139520"/>
        <dbReference type="ChEBI" id="CHEBI:139521"/>
        <dbReference type="EC" id="1.11.1.7"/>
    </reaction>
</comment>
<feature type="disulfide bond" evidence="16">
    <location>
        <begin position="71"/>
        <end position="76"/>
    </location>
</feature>
<dbReference type="InterPro" id="IPR002016">
    <property type="entry name" value="Haem_peroxidase"/>
</dbReference>
<feature type="site" description="Transition state stabilizer" evidence="15">
    <location>
        <position position="65"/>
    </location>
</feature>
<dbReference type="InterPro" id="IPR010255">
    <property type="entry name" value="Haem_peroxidase_sf"/>
</dbReference>
<keyword evidence="11 17" id="KW-0376">Hydrogen peroxide</keyword>
<feature type="binding site" evidence="14">
    <location>
        <position position="79"/>
    </location>
    <ligand>
        <name>Ca(2+)</name>
        <dbReference type="ChEBI" id="CHEBI:29108"/>
        <label>1</label>
    </ligand>
</feature>
<evidence type="ECO:0000256" key="8">
    <source>
        <dbReference type="ARBA" id="ARBA00023004"/>
    </source>
</evidence>